<dbReference type="EMBL" id="GBXM01029534">
    <property type="protein sequence ID" value="JAH79043.1"/>
    <property type="molecule type" value="Transcribed_RNA"/>
</dbReference>
<evidence type="ECO:0000313" key="1">
    <source>
        <dbReference type="EMBL" id="JAH79043.1"/>
    </source>
</evidence>
<name>A0A0E9VP68_ANGAN</name>
<organism evidence="1">
    <name type="scientific">Anguilla anguilla</name>
    <name type="common">European freshwater eel</name>
    <name type="synonym">Muraena anguilla</name>
    <dbReference type="NCBI Taxonomy" id="7936"/>
    <lineage>
        <taxon>Eukaryota</taxon>
        <taxon>Metazoa</taxon>
        <taxon>Chordata</taxon>
        <taxon>Craniata</taxon>
        <taxon>Vertebrata</taxon>
        <taxon>Euteleostomi</taxon>
        <taxon>Actinopterygii</taxon>
        <taxon>Neopterygii</taxon>
        <taxon>Teleostei</taxon>
        <taxon>Anguilliformes</taxon>
        <taxon>Anguillidae</taxon>
        <taxon>Anguilla</taxon>
    </lineage>
</organism>
<dbReference type="AlphaFoldDB" id="A0A0E9VP68"/>
<reference evidence="1" key="2">
    <citation type="journal article" date="2015" name="Fish Shellfish Immunol.">
        <title>Early steps in the European eel (Anguilla anguilla)-Vibrio vulnificus interaction in the gills: Role of the RtxA13 toxin.</title>
        <authorList>
            <person name="Callol A."/>
            <person name="Pajuelo D."/>
            <person name="Ebbesson L."/>
            <person name="Teles M."/>
            <person name="MacKenzie S."/>
            <person name="Amaro C."/>
        </authorList>
    </citation>
    <scope>NUCLEOTIDE SEQUENCE</scope>
</reference>
<sequence>MIKESKLIICVAKLTISKTKHHYILCKSAINMFCCYSSK</sequence>
<accession>A0A0E9VP68</accession>
<proteinExistence type="predicted"/>
<reference evidence="1" key="1">
    <citation type="submission" date="2014-11" db="EMBL/GenBank/DDBJ databases">
        <authorList>
            <person name="Amaro Gonzalez C."/>
        </authorList>
    </citation>
    <scope>NUCLEOTIDE SEQUENCE</scope>
</reference>
<protein>
    <submittedName>
        <fullName evidence="1">Uncharacterized protein</fullName>
    </submittedName>
</protein>